<evidence type="ECO:0000256" key="2">
    <source>
        <dbReference type="ARBA" id="ARBA00007246"/>
    </source>
</evidence>
<name>A0A858RNS0_9BACT</name>
<keyword evidence="8" id="KW-1133">Transmembrane helix</keyword>
<keyword evidence="6" id="KW-0812">Transmembrane</keyword>
<evidence type="ECO:0000313" key="12">
    <source>
        <dbReference type="Proteomes" id="UP000501812"/>
    </source>
</evidence>
<dbReference type="GO" id="GO:0005886">
    <property type="term" value="C:plasma membrane"/>
    <property type="evidence" value="ECO:0007669"/>
    <property type="project" value="UniProtKB-SubCell"/>
</dbReference>
<dbReference type="InterPro" id="IPR038072">
    <property type="entry name" value="GspK_central_sf"/>
</dbReference>
<evidence type="ECO:0000256" key="7">
    <source>
        <dbReference type="ARBA" id="ARBA00022927"/>
    </source>
</evidence>
<feature type="domain" description="T2SS protein K first SAM-like" evidence="10">
    <location>
        <begin position="96"/>
        <end position="179"/>
    </location>
</feature>
<dbReference type="AlphaFoldDB" id="A0A858RNS0"/>
<keyword evidence="3" id="KW-0813">Transport</keyword>
<dbReference type="KEGG" id="luo:HHL09_21525"/>
<evidence type="ECO:0000256" key="4">
    <source>
        <dbReference type="ARBA" id="ARBA00022475"/>
    </source>
</evidence>
<dbReference type="EMBL" id="CP051774">
    <property type="protein sequence ID" value="QJE98251.1"/>
    <property type="molecule type" value="Genomic_DNA"/>
</dbReference>
<dbReference type="Gene3D" id="1.10.40.60">
    <property type="entry name" value="EpsJ-like"/>
    <property type="match status" value="1"/>
</dbReference>
<evidence type="ECO:0000256" key="5">
    <source>
        <dbReference type="ARBA" id="ARBA00022519"/>
    </source>
</evidence>
<dbReference type="GO" id="GO:0009306">
    <property type="term" value="P:protein secretion"/>
    <property type="evidence" value="ECO:0007669"/>
    <property type="project" value="InterPro"/>
</dbReference>
<proteinExistence type="inferred from homology"/>
<dbReference type="PANTHER" id="PTHR38831">
    <property type="entry name" value="TYPE II SECRETION SYSTEM PROTEIN K"/>
    <property type="match status" value="1"/>
</dbReference>
<comment type="subcellular location">
    <subcellularLocation>
        <location evidence="1">Cell inner membrane</location>
    </subcellularLocation>
</comment>
<evidence type="ECO:0000256" key="3">
    <source>
        <dbReference type="ARBA" id="ARBA00022448"/>
    </source>
</evidence>
<sequence length="311" mass="34441">MKFKSTRSRNRGSALIAVLFLIAILAMASITAIRVVSFDVDLAGAQVHGFRARQLAEMGIAIAANPVVKRSDPLLRHLSEEDGEGFEARIISEGEKFNINAIILRQDEQLMKSMFMDWGLDLDQAQELSDALIDWVDGNDEVGLNGAESEWYTAQGHLNQPFNRPFYDLEEMRMVRGMDLVEALKPDWRNWFTIWSSGALDLNEAPAELIAAAAEITVEEANVIPETVRGADGIRDTDDDKPFQDVNTALALMGVDTTLSPQVAQRFTVNDTTTRLESIGSVAGAKRKITVIVRNRTGRPAVLERTEEVIP</sequence>
<dbReference type="Proteomes" id="UP000501812">
    <property type="component" value="Chromosome"/>
</dbReference>
<accession>A0A858RNS0</accession>
<evidence type="ECO:0000313" key="11">
    <source>
        <dbReference type="EMBL" id="QJE98251.1"/>
    </source>
</evidence>
<dbReference type="InterPro" id="IPR049031">
    <property type="entry name" value="T2SSK_SAM-like_1st"/>
</dbReference>
<keyword evidence="5" id="KW-0997">Cell inner membrane</keyword>
<reference evidence="11 12" key="1">
    <citation type="submission" date="2020-04" db="EMBL/GenBank/DDBJ databases">
        <title>Luteolibacter sp. G-1-1-1 isolated from soil.</title>
        <authorList>
            <person name="Dahal R.H."/>
        </authorList>
    </citation>
    <scope>NUCLEOTIDE SEQUENCE [LARGE SCALE GENOMIC DNA]</scope>
    <source>
        <strain evidence="11 12">G-1-1-1</strain>
    </source>
</reference>
<gene>
    <name evidence="11" type="ORF">HHL09_21525</name>
</gene>
<dbReference type="Pfam" id="PF21687">
    <property type="entry name" value="T2SSK_1st"/>
    <property type="match status" value="1"/>
</dbReference>
<evidence type="ECO:0000256" key="6">
    <source>
        <dbReference type="ARBA" id="ARBA00022692"/>
    </source>
</evidence>
<keyword evidence="4" id="KW-1003">Cell membrane</keyword>
<keyword evidence="12" id="KW-1185">Reference proteome</keyword>
<dbReference type="RefSeq" id="WP_169456710.1">
    <property type="nucleotide sequence ID" value="NZ_CP051774.1"/>
</dbReference>
<protein>
    <submittedName>
        <fullName evidence="11">General secretion pathway protein GspK</fullName>
    </submittedName>
</protein>
<evidence type="ECO:0000256" key="9">
    <source>
        <dbReference type="ARBA" id="ARBA00023136"/>
    </source>
</evidence>
<dbReference type="PANTHER" id="PTHR38831:SF2">
    <property type="entry name" value="TYPE II SECRETION SYSTEM PROTEIN K"/>
    <property type="match status" value="1"/>
</dbReference>
<organism evidence="11 12">
    <name type="scientific">Luteolibacter luteus</name>
    <dbReference type="NCBI Taxonomy" id="2728835"/>
    <lineage>
        <taxon>Bacteria</taxon>
        <taxon>Pseudomonadati</taxon>
        <taxon>Verrucomicrobiota</taxon>
        <taxon>Verrucomicrobiia</taxon>
        <taxon>Verrucomicrobiales</taxon>
        <taxon>Verrucomicrobiaceae</taxon>
        <taxon>Luteolibacter</taxon>
    </lineage>
</organism>
<keyword evidence="9" id="KW-0472">Membrane</keyword>
<dbReference type="SUPFAM" id="SSF158544">
    <property type="entry name" value="GspK insert domain-like"/>
    <property type="match status" value="1"/>
</dbReference>
<evidence type="ECO:0000256" key="1">
    <source>
        <dbReference type="ARBA" id="ARBA00004533"/>
    </source>
</evidence>
<dbReference type="InterPro" id="IPR005628">
    <property type="entry name" value="GspK"/>
</dbReference>
<evidence type="ECO:0000256" key="8">
    <source>
        <dbReference type="ARBA" id="ARBA00022989"/>
    </source>
</evidence>
<keyword evidence="7" id="KW-0653">Protein transport</keyword>
<comment type="similarity">
    <text evidence="2">Belongs to the GSP K family.</text>
</comment>
<evidence type="ECO:0000259" key="10">
    <source>
        <dbReference type="Pfam" id="PF21687"/>
    </source>
</evidence>